<sequence>MDGVRLGGPSLVGRVAEEPLLLRWRNGQWIRVAVPGVPAPARLEAVHARSAGDVWAVGIAGTAAVVLHWNGIQWSRVSVPHDGPVTAGNELRAVRAISATEVWAAGKTCMPEADPGYADCHPIVLHLSGGTWQVRPTFGDGSTQLLEVVARAVDDVWLIGYDRVAGVESNHVQHWDGQGFTIVPAVPNAAAGSVGILEGLASALGGATVIPGTGELWAVGWTRDSLGYSDTQVIRHS</sequence>
<reference evidence="1" key="1">
    <citation type="submission" date="2021-01" db="EMBL/GenBank/DDBJ databases">
        <title>Whole genome shotgun sequence of Rhizocola hellebori NBRC 109834.</title>
        <authorList>
            <person name="Komaki H."/>
            <person name="Tamura T."/>
        </authorList>
    </citation>
    <scope>NUCLEOTIDE SEQUENCE</scope>
    <source>
        <strain evidence="1">NBRC 109834</strain>
    </source>
</reference>
<evidence type="ECO:0000313" key="2">
    <source>
        <dbReference type="Proteomes" id="UP000612899"/>
    </source>
</evidence>
<name>A0A8J3QAS9_9ACTN</name>
<evidence type="ECO:0000313" key="1">
    <source>
        <dbReference type="EMBL" id="GIH06337.1"/>
    </source>
</evidence>
<dbReference type="Proteomes" id="UP000612899">
    <property type="component" value="Unassembled WGS sequence"/>
</dbReference>
<protein>
    <submittedName>
        <fullName evidence="1">Uncharacterized protein</fullName>
    </submittedName>
</protein>
<accession>A0A8J3QAS9</accession>
<proteinExistence type="predicted"/>
<gene>
    <name evidence="1" type="ORF">Rhe02_44040</name>
</gene>
<comment type="caution">
    <text evidence="1">The sequence shown here is derived from an EMBL/GenBank/DDBJ whole genome shotgun (WGS) entry which is preliminary data.</text>
</comment>
<keyword evidence="2" id="KW-1185">Reference proteome</keyword>
<organism evidence="1 2">
    <name type="scientific">Rhizocola hellebori</name>
    <dbReference type="NCBI Taxonomy" id="1392758"/>
    <lineage>
        <taxon>Bacteria</taxon>
        <taxon>Bacillati</taxon>
        <taxon>Actinomycetota</taxon>
        <taxon>Actinomycetes</taxon>
        <taxon>Micromonosporales</taxon>
        <taxon>Micromonosporaceae</taxon>
        <taxon>Rhizocola</taxon>
    </lineage>
</organism>
<dbReference type="EMBL" id="BONY01000026">
    <property type="protein sequence ID" value="GIH06337.1"/>
    <property type="molecule type" value="Genomic_DNA"/>
</dbReference>
<dbReference type="RefSeq" id="WP_203910150.1">
    <property type="nucleotide sequence ID" value="NZ_BONY01000026.1"/>
</dbReference>
<dbReference type="AlphaFoldDB" id="A0A8J3QAS9"/>